<accession>A0A6U3EL21</accession>
<name>A0A6U3EL21_9EUKA</name>
<sequence>MGQCCTIRTHREAGPNSHIPERWMTTDVGACGSHSRVLAVRMITHCMFDGKPQKNNLYLGNSIAGNDSKTLELYRIRKRVEICTKGDLRKNSQTQYVHTPKGQIGGGGGGTGSPTLQLVLCNIKKPSLPANIDRCVNFIKDASAANQNVLIHSKSNNHDTEAYSIAIACGCLMKMHSWNLDRALYQVTMQFPEVELSYDLAKKLHAYQTTLNIIETTYPTTEDSPQS</sequence>
<dbReference type="AlphaFoldDB" id="A0A6U3EL21"/>
<dbReference type="Gene3D" id="3.90.190.10">
    <property type="entry name" value="Protein tyrosine phosphatase superfamily"/>
    <property type="match status" value="1"/>
</dbReference>
<organism evidence="1">
    <name type="scientific">Lotharella globosa</name>
    <dbReference type="NCBI Taxonomy" id="91324"/>
    <lineage>
        <taxon>Eukaryota</taxon>
        <taxon>Sar</taxon>
        <taxon>Rhizaria</taxon>
        <taxon>Cercozoa</taxon>
        <taxon>Chlorarachniophyceae</taxon>
        <taxon>Lotharella</taxon>
    </lineage>
</organism>
<reference evidence="1" key="1">
    <citation type="submission" date="2021-01" db="EMBL/GenBank/DDBJ databases">
        <authorList>
            <person name="Corre E."/>
            <person name="Pelletier E."/>
            <person name="Niang G."/>
            <person name="Scheremetjew M."/>
            <person name="Finn R."/>
            <person name="Kale V."/>
            <person name="Holt S."/>
            <person name="Cochrane G."/>
            <person name="Meng A."/>
            <person name="Brown T."/>
            <person name="Cohen L."/>
        </authorList>
    </citation>
    <scope>NUCLEOTIDE SEQUENCE</scope>
    <source>
        <strain evidence="1">CCCM811</strain>
    </source>
</reference>
<protein>
    <recommendedName>
        <fullName evidence="3">Tyrosine-protein phosphatase domain-containing protein</fullName>
    </recommendedName>
</protein>
<dbReference type="InterPro" id="IPR029021">
    <property type="entry name" value="Prot-tyrosine_phosphatase-like"/>
</dbReference>
<proteinExistence type="predicted"/>
<evidence type="ECO:0008006" key="3">
    <source>
        <dbReference type="Google" id="ProtNLM"/>
    </source>
</evidence>
<evidence type="ECO:0000313" key="1">
    <source>
        <dbReference type="EMBL" id="CAE0659993.1"/>
    </source>
</evidence>
<evidence type="ECO:0000313" key="2">
    <source>
        <dbReference type="EMBL" id="CAE0659995.1"/>
    </source>
</evidence>
<dbReference type="EMBL" id="HBIV01015885">
    <property type="protein sequence ID" value="CAE0659995.1"/>
    <property type="molecule type" value="Transcribed_RNA"/>
</dbReference>
<dbReference type="EMBL" id="HBIV01015883">
    <property type="protein sequence ID" value="CAE0659993.1"/>
    <property type="molecule type" value="Transcribed_RNA"/>
</dbReference>
<gene>
    <name evidence="1" type="ORF">LGLO00237_LOCUS11573</name>
    <name evidence="2" type="ORF">LGLO00237_LOCUS11575</name>
</gene>
<dbReference type="SUPFAM" id="SSF52799">
    <property type="entry name" value="(Phosphotyrosine protein) phosphatases II"/>
    <property type="match status" value="1"/>
</dbReference>